<feature type="domain" description="Roadblock/LAMTOR2" evidence="1">
    <location>
        <begin position="15"/>
        <end position="102"/>
    </location>
</feature>
<protein>
    <recommendedName>
        <fullName evidence="1">Roadblock/LAMTOR2 domain-containing protein</fullName>
    </recommendedName>
</protein>
<dbReference type="AlphaFoldDB" id="A0A7C3J6H5"/>
<gene>
    <name evidence="2" type="ORF">ENS15_04370</name>
</gene>
<dbReference type="Gene3D" id="3.30.450.30">
    <property type="entry name" value="Dynein light chain 2a, cytoplasmic"/>
    <property type="match status" value="1"/>
</dbReference>
<accession>A0A7C3J6H5</accession>
<dbReference type="InterPro" id="IPR004942">
    <property type="entry name" value="Roadblock/LAMTOR2_dom"/>
</dbReference>
<dbReference type="SUPFAM" id="SSF103196">
    <property type="entry name" value="Roadblock/LC7 domain"/>
    <property type="match status" value="1"/>
</dbReference>
<dbReference type="Pfam" id="PF03259">
    <property type="entry name" value="Robl_LC7"/>
    <property type="match status" value="1"/>
</dbReference>
<reference evidence="2" key="1">
    <citation type="journal article" date="2020" name="mSystems">
        <title>Genome- and Community-Level Interaction Insights into Carbon Utilization and Element Cycling Functions of Hydrothermarchaeota in Hydrothermal Sediment.</title>
        <authorList>
            <person name="Zhou Z."/>
            <person name="Liu Y."/>
            <person name="Xu W."/>
            <person name="Pan J."/>
            <person name="Luo Z.H."/>
            <person name="Li M."/>
        </authorList>
    </citation>
    <scope>NUCLEOTIDE SEQUENCE [LARGE SCALE GENOMIC DNA]</scope>
    <source>
        <strain evidence="2">SpSt-464</strain>
    </source>
</reference>
<name>A0A7C3J6H5_UNCW3</name>
<evidence type="ECO:0000259" key="1">
    <source>
        <dbReference type="Pfam" id="PF03259"/>
    </source>
</evidence>
<sequence length="156" mass="18022">MKKLVLDEPTVRDVERLLKIFIQDTKVLNVIIINTSGQVLFQTGMKKDNYFTQSLGALCSGIYNATKSIAKLVKEDYFFTLFQEGKKFSFFYFAINDDLIIVSLFSKDTIIGVVQTLTKKLSENIIKLMKEESEEKMTFDSEFKDEIDNIIDNIFK</sequence>
<evidence type="ECO:0000313" key="2">
    <source>
        <dbReference type="EMBL" id="HFK23867.1"/>
    </source>
</evidence>
<proteinExistence type="predicted"/>
<comment type="caution">
    <text evidence="2">The sequence shown here is derived from an EMBL/GenBank/DDBJ whole genome shotgun (WGS) entry which is preliminary data.</text>
</comment>
<dbReference type="EMBL" id="DSTT01000005">
    <property type="protein sequence ID" value="HFK23867.1"/>
    <property type="molecule type" value="Genomic_DNA"/>
</dbReference>
<organism evidence="2">
    <name type="scientific">candidate division WOR-3 bacterium</name>
    <dbReference type="NCBI Taxonomy" id="2052148"/>
    <lineage>
        <taxon>Bacteria</taxon>
        <taxon>Bacteria division WOR-3</taxon>
    </lineage>
</organism>